<dbReference type="Proteomes" id="UP000663861">
    <property type="component" value="Unassembled WGS sequence"/>
</dbReference>
<sequence>MLVPHPDYTGHNTYLIMMGDTDRALDLNDWGNANDGTKITAFCNAQLKGPKCRVWKFERINDDSGEETPRPTQIQEALLRAEQVNKAQEAEIVFLRQLVLDGRQQAATLFSQIEWLQGLIGGVNGPQRSLNNMT</sequence>
<evidence type="ECO:0000313" key="2">
    <source>
        <dbReference type="Proteomes" id="UP000663861"/>
    </source>
</evidence>
<dbReference type="EMBL" id="CAJMWY010003876">
    <property type="protein sequence ID" value="CAE6510401.1"/>
    <property type="molecule type" value="Genomic_DNA"/>
</dbReference>
<gene>
    <name evidence="1" type="ORF">RDB_LOCUS136778</name>
</gene>
<reference evidence="1" key="1">
    <citation type="submission" date="2021-01" db="EMBL/GenBank/DDBJ databases">
        <authorList>
            <person name="Kaushik A."/>
        </authorList>
    </citation>
    <scope>NUCLEOTIDE SEQUENCE</scope>
    <source>
        <strain evidence="1">AG4-RS23</strain>
    </source>
</reference>
<organism evidence="1 2">
    <name type="scientific">Rhizoctonia solani</name>
    <dbReference type="NCBI Taxonomy" id="456999"/>
    <lineage>
        <taxon>Eukaryota</taxon>
        <taxon>Fungi</taxon>
        <taxon>Dikarya</taxon>
        <taxon>Basidiomycota</taxon>
        <taxon>Agaricomycotina</taxon>
        <taxon>Agaricomycetes</taxon>
        <taxon>Cantharellales</taxon>
        <taxon>Ceratobasidiaceae</taxon>
        <taxon>Rhizoctonia</taxon>
    </lineage>
</organism>
<protein>
    <submittedName>
        <fullName evidence="1">Uncharacterized protein</fullName>
    </submittedName>
</protein>
<dbReference type="AlphaFoldDB" id="A0A8H3HHR5"/>
<comment type="caution">
    <text evidence="1">The sequence shown here is derived from an EMBL/GenBank/DDBJ whole genome shotgun (WGS) entry which is preliminary data.</text>
</comment>
<accession>A0A8H3HHR5</accession>
<name>A0A8H3HHR5_9AGAM</name>
<evidence type="ECO:0000313" key="1">
    <source>
        <dbReference type="EMBL" id="CAE6510401.1"/>
    </source>
</evidence>
<proteinExistence type="predicted"/>